<dbReference type="PANTHER" id="PTHR46116:SF15">
    <property type="entry name" value="(E3-INDEPENDENT) E2 UBIQUITIN-CONJUGATING ENZYME"/>
    <property type="match status" value="1"/>
</dbReference>
<dbReference type="Proteomes" id="UP000807353">
    <property type="component" value="Unassembled WGS sequence"/>
</dbReference>
<organism evidence="5 6">
    <name type="scientific">Collybia nuda</name>
    <dbReference type="NCBI Taxonomy" id="64659"/>
    <lineage>
        <taxon>Eukaryota</taxon>
        <taxon>Fungi</taxon>
        <taxon>Dikarya</taxon>
        <taxon>Basidiomycota</taxon>
        <taxon>Agaricomycotina</taxon>
        <taxon>Agaricomycetes</taxon>
        <taxon>Agaricomycetidae</taxon>
        <taxon>Agaricales</taxon>
        <taxon>Tricholomatineae</taxon>
        <taxon>Clitocybaceae</taxon>
        <taxon>Collybia</taxon>
    </lineage>
</organism>
<feature type="compositionally biased region" description="Polar residues" evidence="3">
    <location>
        <begin position="1"/>
        <end position="10"/>
    </location>
</feature>
<feature type="compositionally biased region" description="Low complexity" evidence="3">
    <location>
        <begin position="12"/>
        <end position="25"/>
    </location>
</feature>
<feature type="region of interest" description="Disordered" evidence="3">
    <location>
        <begin position="586"/>
        <end position="635"/>
    </location>
</feature>
<dbReference type="GO" id="GO:0061631">
    <property type="term" value="F:ubiquitin conjugating enzyme activity"/>
    <property type="evidence" value="ECO:0007669"/>
    <property type="project" value="TreeGrafter"/>
</dbReference>
<feature type="region of interest" description="Disordered" evidence="3">
    <location>
        <begin position="1"/>
        <end position="25"/>
    </location>
</feature>
<sequence length="958" mass="107163">MSNQDLSSLDISPKGSESSSPTSTKFYQQDIVQRVVSPNSIGIVLRCWHDAEDVPPPSPISDPMMRPLNPGEVGVSFLNDGGEREILLETQLRLVDRTLQPGDFCKRSIDDLRSGVVTNVHVKGHIEHVISGESIGWRTLEELEDRVDAEIGDYVVYDDWIGQVIEVRRSVEVRTKGLSGSKLYDEATVEVASGHLIHLPELSSRLSVGEKGSDILPPAAGGVHNFFGFLMGPPPTGGADTVVAIKHTVYAVAWLAVNQSLGTTEAERKKRPQRFWYGEDVGDLTIIRGRSDLEMRVGDRVHMRDTKGLPVTRHGQEGDGVHMIDVQTFMVTETRTTLHILWQDGTQETISSTAVIPYLNPDEYDCWPGDHVVWKTEDVNQPAIVQHVKAADRTATILLAESGLVELVSVLELDPHGTSDMASIMPESASEELGVRRGDFVFIHREGTTNGFKKPCVPRIGELEAWVREGPFLEGRLSGWRKEMSDIGSRLAAHHGEEHYESKFRRPSKGDGPMWLGEVTNLNLDGTVEVTHPDWTVRVYPLDRLTKLYDGIEQLEDDLWGDEASDTQESYADNEGQIWAMNEEGTWQPNVNGNEWEEYDNNGDDDDDMEGDDSMDTDHLGWAEEPLNDGSSDSQLVLSGLLPIKEHQPSADVDVHTTPPQLSESDFINKGKDNDIQSKEFPYKRFDILSSAPLDHAFFTSLPAQPSKSFLGRLTREYRVLATSLPDTIFVRAYEDRTDLLRCLILGPENTPYEDAPFMIDWMLDSNFPNAPPIAHFHSWTNGNGRVNPNLYEEGKVCLSILGTWAGDRNETWSAARSSLLQAFISIQGLVLVKEPWFCEPAYDKLRGTEEGIVNSRLYNEKAYVLSRGFVKRALEVPLGGLEAEVRWIYHQNHRLQKVVRDARELIRKSTTNSIIPGEEHDRAVPRLTAGGIITLERTLGRLQTLLNSTTLRENSLI</sequence>
<evidence type="ECO:0000256" key="3">
    <source>
        <dbReference type="SAM" id="MobiDB-lite"/>
    </source>
</evidence>
<dbReference type="CDD" id="cd23837">
    <property type="entry name" value="UBCc_UBE2O"/>
    <property type="match status" value="1"/>
</dbReference>
<feature type="compositionally biased region" description="Acidic residues" evidence="3">
    <location>
        <begin position="595"/>
        <end position="615"/>
    </location>
</feature>
<dbReference type="AlphaFoldDB" id="A0A9P5Y2J0"/>
<dbReference type="PANTHER" id="PTHR46116">
    <property type="entry name" value="(E3-INDEPENDENT) E2 UBIQUITIN-CONJUGATING ENZYME"/>
    <property type="match status" value="1"/>
</dbReference>
<accession>A0A9P5Y2J0</accession>
<evidence type="ECO:0000256" key="2">
    <source>
        <dbReference type="ARBA" id="ARBA00022786"/>
    </source>
</evidence>
<keyword evidence="1" id="KW-0808">Transferase</keyword>
<feature type="domain" description="UBC core" evidence="4">
    <location>
        <begin position="709"/>
        <end position="872"/>
    </location>
</feature>
<dbReference type="SUPFAM" id="SSF54495">
    <property type="entry name" value="UBC-like"/>
    <property type="match status" value="1"/>
</dbReference>
<evidence type="ECO:0000313" key="6">
    <source>
        <dbReference type="Proteomes" id="UP000807353"/>
    </source>
</evidence>
<dbReference type="EMBL" id="MU150275">
    <property type="protein sequence ID" value="KAF9462093.1"/>
    <property type="molecule type" value="Genomic_DNA"/>
</dbReference>
<reference evidence="5" key="1">
    <citation type="submission" date="2020-11" db="EMBL/GenBank/DDBJ databases">
        <authorList>
            <consortium name="DOE Joint Genome Institute"/>
            <person name="Ahrendt S."/>
            <person name="Riley R."/>
            <person name="Andreopoulos W."/>
            <person name="Labutti K."/>
            <person name="Pangilinan J."/>
            <person name="Ruiz-Duenas F.J."/>
            <person name="Barrasa J.M."/>
            <person name="Sanchez-Garcia M."/>
            <person name="Camarero S."/>
            <person name="Miyauchi S."/>
            <person name="Serrano A."/>
            <person name="Linde D."/>
            <person name="Babiker R."/>
            <person name="Drula E."/>
            <person name="Ayuso-Fernandez I."/>
            <person name="Pacheco R."/>
            <person name="Padilla G."/>
            <person name="Ferreira P."/>
            <person name="Barriuso J."/>
            <person name="Kellner H."/>
            <person name="Castanera R."/>
            <person name="Alfaro M."/>
            <person name="Ramirez L."/>
            <person name="Pisabarro A.G."/>
            <person name="Kuo A."/>
            <person name="Tritt A."/>
            <person name="Lipzen A."/>
            <person name="He G."/>
            <person name="Yan M."/>
            <person name="Ng V."/>
            <person name="Cullen D."/>
            <person name="Martin F."/>
            <person name="Rosso M.-N."/>
            <person name="Henrissat B."/>
            <person name="Hibbett D."/>
            <person name="Martinez A.T."/>
            <person name="Grigoriev I.V."/>
        </authorList>
    </citation>
    <scope>NUCLEOTIDE SEQUENCE</scope>
    <source>
        <strain evidence="5">CBS 247.69</strain>
    </source>
</reference>
<evidence type="ECO:0000259" key="4">
    <source>
        <dbReference type="PROSITE" id="PS50127"/>
    </source>
</evidence>
<dbReference type="SMART" id="SM00212">
    <property type="entry name" value="UBCc"/>
    <property type="match status" value="1"/>
</dbReference>
<dbReference type="PROSITE" id="PS50127">
    <property type="entry name" value="UBC_2"/>
    <property type="match status" value="1"/>
</dbReference>
<protein>
    <recommendedName>
        <fullName evidence="4">UBC core domain-containing protein</fullName>
    </recommendedName>
</protein>
<evidence type="ECO:0000256" key="1">
    <source>
        <dbReference type="ARBA" id="ARBA00022679"/>
    </source>
</evidence>
<proteinExistence type="predicted"/>
<evidence type="ECO:0000313" key="5">
    <source>
        <dbReference type="EMBL" id="KAF9462093.1"/>
    </source>
</evidence>
<dbReference type="Pfam" id="PF00179">
    <property type="entry name" value="UQ_con"/>
    <property type="match status" value="1"/>
</dbReference>
<dbReference type="InterPro" id="IPR000608">
    <property type="entry name" value="UBC"/>
</dbReference>
<feature type="region of interest" description="Disordered" evidence="3">
    <location>
        <begin position="648"/>
        <end position="674"/>
    </location>
</feature>
<comment type="caution">
    <text evidence="5">The sequence shown here is derived from an EMBL/GenBank/DDBJ whole genome shotgun (WGS) entry which is preliminary data.</text>
</comment>
<keyword evidence="2" id="KW-0833">Ubl conjugation pathway</keyword>
<dbReference type="InterPro" id="IPR016135">
    <property type="entry name" value="UBQ-conjugating_enzyme/RWD"/>
</dbReference>
<dbReference type="Gene3D" id="3.10.110.10">
    <property type="entry name" value="Ubiquitin Conjugating Enzyme"/>
    <property type="match status" value="1"/>
</dbReference>
<dbReference type="OrthoDB" id="1926878at2759"/>
<keyword evidence="6" id="KW-1185">Reference proteome</keyword>
<gene>
    <name evidence="5" type="ORF">BDZ94DRAFT_1194975</name>
</gene>
<name>A0A9P5Y2J0_9AGAR</name>